<protein>
    <submittedName>
        <fullName evidence="1">Uncharacterized protein</fullName>
    </submittedName>
</protein>
<reference evidence="1" key="1">
    <citation type="journal article" date="2021" name="Proc. Natl. Acad. Sci. U.S.A.">
        <title>A Catalog of Tens of Thousands of Viruses from Human Metagenomes Reveals Hidden Associations with Chronic Diseases.</title>
        <authorList>
            <person name="Tisza M.J."/>
            <person name="Buck C.B."/>
        </authorList>
    </citation>
    <scope>NUCLEOTIDE SEQUENCE</scope>
    <source>
        <strain evidence="1">Ct8wU2</strain>
    </source>
</reference>
<proteinExistence type="predicted"/>
<evidence type="ECO:0000313" key="1">
    <source>
        <dbReference type="EMBL" id="DAF55772.1"/>
    </source>
</evidence>
<organism evidence="1">
    <name type="scientific">Siphoviridae sp. ct8wU2</name>
    <dbReference type="NCBI Taxonomy" id="2827791"/>
    <lineage>
        <taxon>Viruses</taxon>
        <taxon>Duplodnaviria</taxon>
        <taxon>Heunggongvirae</taxon>
        <taxon>Uroviricota</taxon>
        <taxon>Caudoviricetes</taxon>
    </lineage>
</organism>
<accession>A0A8S5SXF3</accession>
<name>A0A8S5SXF3_9CAUD</name>
<dbReference type="EMBL" id="BK032699">
    <property type="protein sequence ID" value="DAF55772.1"/>
    <property type="molecule type" value="Genomic_DNA"/>
</dbReference>
<sequence>MQPAIDLPLKSSRLIKNIDIKQLFGQSEQLLFC</sequence>